<comment type="similarity">
    <text evidence="1 8 11">Belongs to the DnaA family.</text>
</comment>
<dbReference type="Gene3D" id="1.10.1750.10">
    <property type="match status" value="1"/>
</dbReference>
<dbReference type="GO" id="GO:0005737">
    <property type="term" value="C:cytoplasm"/>
    <property type="evidence" value="ECO:0007669"/>
    <property type="project" value="UniProtKB-SubCell"/>
</dbReference>
<dbReference type="HOGENOM" id="CLU_026910_3_1_0"/>
<feature type="binding site" evidence="8">
    <location>
        <position position="149"/>
    </location>
    <ligand>
        <name>ATP</name>
        <dbReference type="ChEBI" id="CHEBI:30616"/>
    </ligand>
</feature>
<dbReference type="SMART" id="SM00760">
    <property type="entry name" value="Bac_DnaA_C"/>
    <property type="match status" value="1"/>
</dbReference>
<evidence type="ECO:0000256" key="3">
    <source>
        <dbReference type="ARBA" id="ARBA00022705"/>
    </source>
</evidence>
<keyword evidence="6 8" id="KW-0446">Lipid-binding</keyword>
<feature type="domain" description="Chromosomal replication initiator DnaA C-terminal" evidence="13">
    <location>
        <begin position="346"/>
        <end position="415"/>
    </location>
</feature>
<dbReference type="PROSITE" id="PS01008">
    <property type="entry name" value="DNAA"/>
    <property type="match status" value="1"/>
</dbReference>
<dbReference type="Pfam" id="PF11638">
    <property type="entry name" value="DnaA_N"/>
    <property type="match status" value="1"/>
</dbReference>
<evidence type="ECO:0000256" key="1">
    <source>
        <dbReference type="ARBA" id="ARBA00006583"/>
    </source>
</evidence>
<evidence type="ECO:0000256" key="10">
    <source>
        <dbReference type="RuleBase" id="RU000577"/>
    </source>
</evidence>
<feature type="domain" description="AAA+ ATPase" evidence="12">
    <location>
        <begin position="135"/>
        <end position="263"/>
    </location>
</feature>
<dbReference type="OrthoDB" id="9807019at2"/>
<evidence type="ECO:0000256" key="6">
    <source>
        <dbReference type="ARBA" id="ARBA00023121"/>
    </source>
</evidence>
<evidence type="ECO:0000256" key="7">
    <source>
        <dbReference type="ARBA" id="ARBA00023125"/>
    </source>
</evidence>
<dbReference type="PANTHER" id="PTHR30050:SF2">
    <property type="entry name" value="CHROMOSOMAL REPLICATION INITIATOR PROTEIN DNAA"/>
    <property type="match status" value="1"/>
</dbReference>
<feature type="binding site" evidence="8">
    <location>
        <position position="148"/>
    </location>
    <ligand>
        <name>ATP</name>
        <dbReference type="ChEBI" id="CHEBI:30616"/>
    </ligand>
</feature>
<keyword evidence="5 8" id="KW-0067">ATP-binding</keyword>
<dbReference type="GO" id="GO:0006270">
    <property type="term" value="P:DNA replication initiation"/>
    <property type="evidence" value="ECO:0007669"/>
    <property type="project" value="UniProtKB-UniRule"/>
</dbReference>
<dbReference type="InterPro" id="IPR027417">
    <property type="entry name" value="P-loop_NTPase"/>
</dbReference>
<feature type="region of interest" description="Domain IV, binds dsDNA" evidence="8">
    <location>
        <begin position="319"/>
        <end position="437"/>
    </location>
</feature>
<dbReference type="KEGG" id="sus:Acid_0001"/>
<comment type="domain">
    <text evidence="8">Domain I is involved in oligomerization and binding regulators, domain II is flexibile and of varying length in different bacteria, domain III forms the AAA+ region, while domain IV binds dsDNA.</text>
</comment>
<dbReference type="AlphaFoldDB" id="Q02D49"/>
<accession>Q02D49</accession>
<dbReference type="InterPro" id="IPR013317">
    <property type="entry name" value="DnaA_dom"/>
</dbReference>
<dbReference type="CDD" id="cd06571">
    <property type="entry name" value="Bac_DnaA_C"/>
    <property type="match status" value="1"/>
</dbReference>
<keyword evidence="2 8" id="KW-0963">Cytoplasm</keyword>
<comment type="subunit">
    <text evidence="8">Oligomerizes as a right-handed, spiral filament on DNA at oriC.</text>
</comment>
<keyword evidence="7 8" id="KW-0238">DNA-binding</keyword>
<dbReference type="FunFam" id="3.40.50.300:FF:000668">
    <property type="entry name" value="Chromosomal replication initiator protein DnaA"/>
    <property type="match status" value="1"/>
</dbReference>
<dbReference type="CDD" id="cd00009">
    <property type="entry name" value="AAA"/>
    <property type="match status" value="1"/>
</dbReference>
<dbReference type="eggNOG" id="COG0593">
    <property type="taxonomic scope" value="Bacteria"/>
</dbReference>
<evidence type="ECO:0000256" key="9">
    <source>
        <dbReference type="NCBIfam" id="TIGR00362"/>
    </source>
</evidence>
<keyword evidence="3 8" id="KW-0235">DNA replication</keyword>
<dbReference type="InterPro" id="IPR020591">
    <property type="entry name" value="Chromosome_initiator_DnaA-like"/>
</dbReference>
<dbReference type="Gene3D" id="1.10.8.60">
    <property type="match status" value="1"/>
</dbReference>
<dbReference type="InterPro" id="IPR003593">
    <property type="entry name" value="AAA+_ATPase"/>
</dbReference>
<feature type="binding site" evidence="8">
    <location>
        <position position="150"/>
    </location>
    <ligand>
        <name>ATP</name>
        <dbReference type="ChEBI" id="CHEBI:30616"/>
    </ligand>
</feature>
<dbReference type="GO" id="GO:0006275">
    <property type="term" value="P:regulation of DNA replication"/>
    <property type="evidence" value="ECO:0007669"/>
    <property type="project" value="UniProtKB-UniRule"/>
</dbReference>
<dbReference type="Gene3D" id="3.30.300.180">
    <property type="match status" value="1"/>
</dbReference>
<comment type="subcellular location">
    <subcellularLocation>
        <location evidence="8">Cytoplasm</location>
    </subcellularLocation>
</comment>
<dbReference type="InterPro" id="IPR018312">
    <property type="entry name" value="Chromosome_initiator_DnaA_CS"/>
</dbReference>
<comment type="caution">
    <text evidence="8">Lacks conserved residue(s) required for the propagation of feature annotation.</text>
</comment>
<feature type="region of interest" description="Domain III, AAA+ region" evidence="8">
    <location>
        <begin position="102"/>
        <end position="318"/>
    </location>
</feature>
<dbReference type="PRINTS" id="PR00051">
    <property type="entry name" value="DNAA"/>
</dbReference>
<dbReference type="SUPFAM" id="SSF48295">
    <property type="entry name" value="TrpR-like"/>
    <property type="match status" value="1"/>
</dbReference>
<dbReference type="InterPro" id="IPR024633">
    <property type="entry name" value="DnaA_N_dom"/>
</dbReference>
<dbReference type="GO" id="GO:0005886">
    <property type="term" value="C:plasma membrane"/>
    <property type="evidence" value="ECO:0007669"/>
    <property type="project" value="TreeGrafter"/>
</dbReference>
<dbReference type="SMR" id="Q02D49"/>
<dbReference type="InterPro" id="IPR013159">
    <property type="entry name" value="DnaA_C"/>
</dbReference>
<comment type="function">
    <text evidence="8 10">Plays an essential role in the initiation and regulation of chromosomal replication. ATP-DnaA binds to the origin of replication (oriC) to initiate formation of the DNA replication initiation complex once per cell cycle. Binds the DnaA box (a 9 base pair repeat at the origin) and separates the double-stranded (ds)DNA. Forms a right-handed helical filament on oriC DNA; dsDNA binds to the exterior of the filament while single-stranded (ss)DNA is stabiized in the filament's interior. The ATP-DnaA-oriC complex binds and stabilizes one strand of the AT-rich DNA unwinding element (DUE), permitting loading of DNA polymerase. After initiation quickly degrades to an ADP-DnaA complex that is not apt for DNA replication. Binds acidic phospholipids.</text>
</comment>
<feature type="region of interest" description="Domain I, interacts with DnaA modulators" evidence="8">
    <location>
        <begin position="1"/>
        <end position="83"/>
    </location>
</feature>
<dbReference type="SMART" id="SM00382">
    <property type="entry name" value="AAA"/>
    <property type="match status" value="1"/>
</dbReference>
<proteinExistence type="inferred from homology"/>
<dbReference type="InterPro" id="IPR001957">
    <property type="entry name" value="Chromosome_initiator_DnaA"/>
</dbReference>
<evidence type="ECO:0000256" key="2">
    <source>
        <dbReference type="ARBA" id="ARBA00022490"/>
    </source>
</evidence>
<name>Q02D49_SOLUE</name>
<evidence type="ECO:0000256" key="4">
    <source>
        <dbReference type="ARBA" id="ARBA00022741"/>
    </source>
</evidence>
<evidence type="ECO:0000259" key="12">
    <source>
        <dbReference type="SMART" id="SM00382"/>
    </source>
</evidence>
<dbReference type="STRING" id="234267.Acid_0001"/>
<organism evidence="14">
    <name type="scientific">Solibacter usitatus (strain Ellin6076)</name>
    <dbReference type="NCBI Taxonomy" id="234267"/>
    <lineage>
        <taxon>Bacteria</taxon>
        <taxon>Pseudomonadati</taxon>
        <taxon>Acidobacteriota</taxon>
        <taxon>Terriglobia</taxon>
        <taxon>Bryobacterales</taxon>
        <taxon>Solibacteraceae</taxon>
        <taxon>Candidatus Solibacter</taxon>
    </lineage>
</organism>
<dbReference type="Pfam" id="PF08299">
    <property type="entry name" value="Bac_DnaA_C"/>
    <property type="match status" value="1"/>
</dbReference>
<dbReference type="HAMAP" id="MF_00377">
    <property type="entry name" value="DnaA_bact"/>
    <property type="match status" value="1"/>
</dbReference>
<evidence type="ECO:0000256" key="8">
    <source>
        <dbReference type="HAMAP-Rule" id="MF_00377"/>
    </source>
</evidence>
<dbReference type="GO" id="GO:0008289">
    <property type="term" value="F:lipid binding"/>
    <property type="evidence" value="ECO:0007669"/>
    <property type="project" value="UniProtKB-KW"/>
</dbReference>
<reference evidence="14" key="1">
    <citation type="submission" date="2006-10" db="EMBL/GenBank/DDBJ databases">
        <title>Complete sequence of Solibacter usitatus Ellin6076.</title>
        <authorList>
            <consortium name="US DOE Joint Genome Institute"/>
            <person name="Copeland A."/>
            <person name="Lucas S."/>
            <person name="Lapidus A."/>
            <person name="Barry K."/>
            <person name="Detter J.C."/>
            <person name="Glavina del Rio T."/>
            <person name="Hammon N."/>
            <person name="Israni S."/>
            <person name="Dalin E."/>
            <person name="Tice H."/>
            <person name="Pitluck S."/>
            <person name="Thompson L.S."/>
            <person name="Brettin T."/>
            <person name="Bruce D."/>
            <person name="Han C."/>
            <person name="Tapia R."/>
            <person name="Gilna P."/>
            <person name="Schmutz J."/>
            <person name="Larimer F."/>
            <person name="Land M."/>
            <person name="Hauser L."/>
            <person name="Kyrpides N."/>
            <person name="Mikhailova N."/>
            <person name="Janssen P.H."/>
            <person name="Kuske C.R."/>
            <person name="Richardson P."/>
        </authorList>
    </citation>
    <scope>NUCLEOTIDE SEQUENCE</scope>
    <source>
        <strain evidence="14">Ellin6076</strain>
    </source>
</reference>
<dbReference type="GO" id="GO:0005524">
    <property type="term" value="F:ATP binding"/>
    <property type="evidence" value="ECO:0007669"/>
    <property type="project" value="UniProtKB-UniRule"/>
</dbReference>
<evidence type="ECO:0000313" key="14">
    <source>
        <dbReference type="EMBL" id="ABJ81017.1"/>
    </source>
</evidence>
<dbReference type="FunFam" id="1.10.8.60:FF:000003">
    <property type="entry name" value="Chromosomal replication initiator protein DnaA"/>
    <property type="match status" value="1"/>
</dbReference>
<dbReference type="SUPFAM" id="SSF52540">
    <property type="entry name" value="P-loop containing nucleoside triphosphate hydrolases"/>
    <property type="match status" value="1"/>
</dbReference>
<evidence type="ECO:0000256" key="11">
    <source>
        <dbReference type="RuleBase" id="RU004227"/>
    </source>
</evidence>
<dbReference type="PANTHER" id="PTHR30050">
    <property type="entry name" value="CHROMOSOMAL REPLICATION INITIATOR PROTEIN DNAA"/>
    <property type="match status" value="1"/>
</dbReference>
<dbReference type="NCBIfam" id="TIGR00362">
    <property type="entry name" value="DnaA"/>
    <property type="match status" value="1"/>
</dbReference>
<dbReference type="InterPro" id="IPR010921">
    <property type="entry name" value="Trp_repressor/repl_initiator"/>
</dbReference>
<gene>
    <name evidence="8" type="primary">dnaA</name>
    <name evidence="14" type="ordered locus">Acid_0001</name>
</gene>
<dbReference type="InParanoid" id="Q02D49"/>
<sequence length="437" mass="49492">MNYWDQIRHYLQSKVSADGYDNWLKSTAFVGQNGDTLYVSVPDRETRAWLETEYTQLIQGGIQALGLPVRHVSFEAEQSRPAAPAATIAVNANTEPDAAATVLNPKFTFNSFVVGACNQFAHAAAKSVATNPSRSYNPLFLYGGVGMGKTHLMHAIGRQLIDQFGSMRIIYTSSERFMNEMISCIRTERMQQFHQRYREADVLLIDDIQLLGNKERTQEEFFHTFNELHDHQKQIVISSDSPPKDIPGLLERLRSRFEWGLMADIQPPDLETKMAILDKKAEIEGVELPDDVRTFMASKTKSNVRELEGALVKLIAYSSLTGTPIHLQMAQQVLKHLVHVQDRRVTMDSIQKAVAEKFSIKQSQLKEKSNTKKVVYPRQVAMYLVKELTNASLPEIGRAFGGKHHTTVIHSINKIEKDRQSDPELNRLLHSLMDSLQ</sequence>
<dbReference type="EMBL" id="CP000473">
    <property type="protein sequence ID" value="ABJ81017.1"/>
    <property type="molecule type" value="Genomic_DNA"/>
</dbReference>
<evidence type="ECO:0000259" key="13">
    <source>
        <dbReference type="SMART" id="SM00760"/>
    </source>
</evidence>
<keyword evidence="4 8" id="KW-0547">Nucleotide-binding</keyword>
<evidence type="ECO:0000256" key="5">
    <source>
        <dbReference type="ARBA" id="ARBA00022840"/>
    </source>
</evidence>
<dbReference type="GO" id="GO:0003688">
    <property type="term" value="F:DNA replication origin binding"/>
    <property type="evidence" value="ECO:0007669"/>
    <property type="project" value="UniProtKB-UniRule"/>
</dbReference>
<protein>
    <recommendedName>
        <fullName evidence="8 9">Chromosomal replication initiator protein DnaA</fullName>
    </recommendedName>
</protein>
<dbReference type="Pfam" id="PF00308">
    <property type="entry name" value="Bac_DnaA"/>
    <property type="match status" value="1"/>
</dbReference>
<dbReference type="InterPro" id="IPR038454">
    <property type="entry name" value="DnaA_N_sf"/>
</dbReference>
<dbReference type="Gene3D" id="3.40.50.300">
    <property type="entry name" value="P-loop containing nucleotide triphosphate hydrolases"/>
    <property type="match status" value="1"/>
</dbReference>
<dbReference type="FunCoup" id="Q02D49">
    <property type="interactions" value="374"/>
</dbReference>
<feature type="binding site" evidence="8">
    <location>
        <position position="146"/>
    </location>
    <ligand>
        <name>ATP</name>
        <dbReference type="ChEBI" id="CHEBI:30616"/>
    </ligand>
</feature>